<evidence type="ECO:0000313" key="2">
    <source>
        <dbReference type="EMBL" id="SBW11910.1"/>
    </source>
</evidence>
<dbReference type="AlphaFoldDB" id="A0A212KJQ0"/>
<reference evidence="2" key="1">
    <citation type="submission" date="2016-04" db="EMBL/GenBank/DDBJ databases">
        <authorList>
            <person name="Evans L.H."/>
            <person name="Alamgir A."/>
            <person name="Owens N."/>
            <person name="Weber N.D."/>
            <person name="Virtaneva K."/>
            <person name="Barbian K."/>
            <person name="Babar A."/>
            <person name="Rosenke K."/>
        </authorList>
    </citation>
    <scope>NUCLEOTIDE SEQUENCE</scope>
    <source>
        <strain evidence="2">86</strain>
    </source>
</reference>
<accession>A0A212KJQ0</accession>
<dbReference type="InterPro" id="IPR005586">
    <property type="entry name" value="ABC_trans_aux"/>
</dbReference>
<gene>
    <name evidence="2" type="ORF">KL86APRO_20347</name>
</gene>
<proteinExistence type="predicted"/>
<name>A0A212KJQ0_9PROT</name>
<organism evidence="2">
    <name type="scientific">uncultured Alphaproteobacteria bacterium</name>
    <dbReference type="NCBI Taxonomy" id="91750"/>
    <lineage>
        <taxon>Bacteria</taxon>
        <taxon>Pseudomonadati</taxon>
        <taxon>Pseudomonadota</taxon>
        <taxon>Alphaproteobacteria</taxon>
        <taxon>environmental samples</taxon>
    </lineage>
</organism>
<feature type="domain" description="ABC-type transport auxiliary lipoprotein component" evidence="1">
    <location>
        <begin position="38"/>
        <end position="183"/>
    </location>
</feature>
<dbReference type="Pfam" id="PF03886">
    <property type="entry name" value="ABC_trans_aux"/>
    <property type="match status" value="1"/>
</dbReference>
<dbReference type="SUPFAM" id="SSF159594">
    <property type="entry name" value="XCC0632-like"/>
    <property type="match status" value="1"/>
</dbReference>
<evidence type="ECO:0000259" key="1">
    <source>
        <dbReference type="Pfam" id="PF03886"/>
    </source>
</evidence>
<dbReference type="EMBL" id="FLUO01000002">
    <property type="protein sequence ID" value="SBW11910.1"/>
    <property type="molecule type" value="Genomic_DNA"/>
</dbReference>
<protein>
    <recommendedName>
        <fullName evidence="1">ABC-type transport auxiliary lipoprotein component domain-containing protein</fullName>
    </recommendedName>
</protein>
<dbReference type="PROSITE" id="PS51257">
    <property type="entry name" value="PROKAR_LIPOPROTEIN"/>
    <property type="match status" value="1"/>
</dbReference>
<sequence>MIRRLAPLLALALAACGSSPVTRYHSLQDSAPLGGGGGAERLVEVLPVAVPAAVDRGELVLTAADGRLDVRESERWAGPLADELRDLITAALWRAARAADVYAAPVPAAASDLPQYRLAARFERFEARGRTAQVAATWTVRRLPDGAAAACRAAASAAMLEADAAAAAQALGEASRTIADAIAASLVRLGTAAPCPPA</sequence>
<dbReference type="Gene3D" id="3.40.50.10610">
    <property type="entry name" value="ABC-type transport auxiliary lipoprotein component"/>
    <property type="match status" value="1"/>
</dbReference>